<keyword evidence="2" id="KW-0808">Transferase</keyword>
<evidence type="ECO:0000256" key="4">
    <source>
        <dbReference type="ARBA" id="ARBA00022853"/>
    </source>
</evidence>
<dbReference type="InterPro" id="IPR045141">
    <property type="entry name" value="NAA60-like"/>
</dbReference>
<evidence type="ECO:0000256" key="10">
    <source>
        <dbReference type="ARBA" id="ARBA00048848"/>
    </source>
</evidence>
<evidence type="ECO:0000256" key="6">
    <source>
        <dbReference type="ARBA" id="ARBA00025774"/>
    </source>
</evidence>
<dbReference type="EMBL" id="JASCZI010241679">
    <property type="protein sequence ID" value="MED6204570.1"/>
    <property type="molecule type" value="Genomic_DNA"/>
</dbReference>
<accession>A0ABU6Y489</accession>
<evidence type="ECO:0000256" key="8">
    <source>
        <dbReference type="ARBA" id="ARBA00026144"/>
    </source>
</evidence>
<evidence type="ECO:0000256" key="5">
    <source>
        <dbReference type="ARBA" id="ARBA00023315"/>
    </source>
</evidence>
<organism evidence="13 14">
    <name type="scientific">Stylosanthes scabra</name>
    <dbReference type="NCBI Taxonomy" id="79078"/>
    <lineage>
        <taxon>Eukaryota</taxon>
        <taxon>Viridiplantae</taxon>
        <taxon>Streptophyta</taxon>
        <taxon>Embryophyta</taxon>
        <taxon>Tracheophyta</taxon>
        <taxon>Spermatophyta</taxon>
        <taxon>Magnoliopsida</taxon>
        <taxon>eudicotyledons</taxon>
        <taxon>Gunneridae</taxon>
        <taxon>Pentapetalae</taxon>
        <taxon>rosids</taxon>
        <taxon>fabids</taxon>
        <taxon>Fabales</taxon>
        <taxon>Fabaceae</taxon>
        <taxon>Papilionoideae</taxon>
        <taxon>50 kb inversion clade</taxon>
        <taxon>dalbergioids sensu lato</taxon>
        <taxon>Dalbergieae</taxon>
        <taxon>Pterocarpus clade</taxon>
        <taxon>Stylosanthes</taxon>
    </lineage>
</organism>
<keyword evidence="3" id="KW-0159">Chromosome partition</keyword>
<dbReference type="EC" id="2.3.1.259" evidence="7"/>
<reference evidence="13 14" key="1">
    <citation type="journal article" date="2023" name="Plants (Basel)">
        <title>Bridging the Gap: Combining Genomics and Transcriptomics Approaches to Understand Stylosanthes scabra, an Orphan Legume from the Brazilian Caatinga.</title>
        <authorList>
            <person name="Ferreira-Neto J.R.C."/>
            <person name="da Silva M.D."/>
            <person name="Binneck E."/>
            <person name="de Melo N.F."/>
            <person name="da Silva R.H."/>
            <person name="de Melo A.L.T.M."/>
            <person name="Pandolfi V."/>
            <person name="Bustamante F.O."/>
            <person name="Brasileiro-Vidal A.C."/>
            <person name="Benko-Iseppon A.M."/>
        </authorList>
    </citation>
    <scope>NUCLEOTIDE SEQUENCE [LARGE SCALE GENOMIC DNA]</scope>
    <source>
        <tissue evidence="13">Leaves</tissue>
    </source>
</reference>
<evidence type="ECO:0000256" key="2">
    <source>
        <dbReference type="ARBA" id="ARBA00022679"/>
    </source>
</evidence>
<keyword evidence="5" id="KW-0012">Acyltransferase</keyword>
<dbReference type="InterPro" id="IPR000182">
    <property type="entry name" value="GNAT_dom"/>
</dbReference>
<dbReference type="CDD" id="cd04301">
    <property type="entry name" value="NAT_SF"/>
    <property type="match status" value="1"/>
</dbReference>
<evidence type="ECO:0000313" key="13">
    <source>
        <dbReference type="EMBL" id="MED6204570.1"/>
    </source>
</evidence>
<feature type="compositionally biased region" description="Pro residues" evidence="11">
    <location>
        <begin position="10"/>
        <end position="21"/>
    </location>
</feature>
<evidence type="ECO:0000256" key="9">
    <source>
        <dbReference type="ARBA" id="ARBA00048017"/>
    </source>
</evidence>
<keyword evidence="14" id="KW-1185">Reference proteome</keyword>
<evidence type="ECO:0000256" key="1">
    <source>
        <dbReference type="ARBA" id="ARBA00013184"/>
    </source>
</evidence>
<gene>
    <name evidence="13" type="ORF">PIB30_010119</name>
</gene>
<comment type="caution">
    <text evidence="13">The sequence shown here is derived from an EMBL/GenBank/DDBJ whole genome shotgun (WGS) entry which is preliminary data.</text>
</comment>
<comment type="catalytic activity">
    <reaction evidence="9">
        <text>L-lysyl-[protein] + acetyl-CoA = N(6)-acetyl-L-lysyl-[protein] + CoA + H(+)</text>
        <dbReference type="Rhea" id="RHEA:45948"/>
        <dbReference type="Rhea" id="RHEA-COMP:9752"/>
        <dbReference type="Rhea" id="RHEA-COMP:10731"/>
        <dbReference type="ChEBI" id="CHEBI:15378"/>
        <dbReference type="ChEBI" id="CHEBI:29969"/>
        <dbReference type="ChEBI" id="CHEBI:57287"/>
        <dbReference type="ChEBI" id="CHEBI:57288"/>
        <dbReference type="ChEBI" id="CHEBI:61930"/>
        <dbReference type="EC" id="2.3.1.48"/>
    </reaction>
</comment>
<dbReference type="PANTHER" id="PTHR14744">
    <property type="entry name" value="N-ALPHA-ACETYLTRANSFERASE 60"/>
    <property type="match status" value="1"/>
</dbReference>
<protein>
    <recommendedName>
        <fullName evidence="8">N-alpha-acetyltransferase 60</fullName>
        <ecNumber evidence="7">2.3.1.259</ecNumber>
        <ecNumber evidence="1">2.3.1.48</ecNumber>
    </recommendedName>
</protein>
<evidence type="ECO:0000256" key="11">
    <source>
        <dbReference type="SAM" id="MobiDB-lite"/>
    </source>
</evidence>
<evidence type="ECO:0000256" key="3">
    <source>
        <dbReference type="ARBA" id="ARBA00022829"/>
    </source>
</evidence>
<comment type="catalytic activity">
    <reaction evidence="10">
        <text>N-terminal L-methionyl-[transmembrane protein] + acetyl-CoA = N-terminal N(alpha)-acetyl-L-methionyl-[transmembrane protein] + CoA + H(+)</text>
        <dbReference type="Rhea" id="RHEA:50604"/>
        <dbReference type="Rhea" id="RHEA-COMP:12745"/>
        <dbReference type="Rhea" id="RHEA-COMP:12746"/>
        <dbReference type="ChEBI" id="CHEBI:15378"/>
        <dbReference type="ChEBI" id="CHEBI:57287"/>
        <dbReference type="ChEBI" id="CHEBI:57288"/>
        <dbReference type="ChEBI" id="CHEBI:64731"/>
        <dbReference type="ChEBI" id="CHEBI:133414"/>
        <dbReference type="EC" id="2.3.1.259"/>
    </reaction>
</comment>
<dbReference type="Proteomes" id="UP001341840">
    <property type="component" value="Unassembled WGS sequence"/>
</dbReference>
<dbReference type="PANTHER" id="PTHR14744:SF15">
    <property type="entry name" value="N-ALPHA-ACETYLTRANSFERASE 60"/>
    <property type="match status" value="1"/>
</dbReference>
<name>A0ABU6Y489_9FABA</name>
<dbReference type="Gene3D" id="3.40.630.30">
    <property type="match status" value="1"/>
</dbReference>
<evidence type="ECO:0000256" key="7">
    <source>
        <dbReference type="ARBA" id="ARBA00026111"/>
    </source>
</evidence>
<sequence length="252" mass="28312">MATNTKVHNQPPPSSPPPTPPEIRFRPLRLSDLETLELIHAKIFPYGYNEDPSEVYKQVLSSEDGDDESMNTMKLGAVDSSRPDDESDQIIGYVVTTNVLASHSEIANNIVVGGEPLSENSENVLVYVMWLGVLEAYRNRGIGTYLMRKVIKHASSIPTCVGVYLHAVAENKAAIKLYKKLSFKCVRRLRNYYPINGKLYDGLLFVHSLNGARYHRSPKDVVNLMLGHVRSGLKSVSTKLRKIKEERLHNHS</sequence>
<keyword evidence="4" id="KW-0156">Chromatin regulator</keyword>
<proteinExistence type="inferred from homology"/>
<dbReference type="EC" id="2.3.1.48" evidence="1"/>
<dbReference type="Pfam" id="PF00583">
    <property type="entry name" value="Acetyltransf_1"/>
    <property type="match status" value="1"/>
</dbReference>
<evidence type="ECO:0000259" key="12">
    <source>
        <dbReference type="PROSITE" id="PS51186"/>
    </source>
</evidence>
<dbReference type="SUPFAM" id="SSF55729">
    <property type="entry name" value="Acyl-CoA N-acyltransferases (Nat)"/>
    <property type="match status" value="1"/>
</dbReference>
<comment type="similarity">
    <text evidence="6">Belongs to the acetyltransferase family. NAA60 subfamily.</text>
</comment>
<feature type="domain" description="N-acetyltransferase" evidence="12">
    <location>
        <begin position="23"/>
        <end position="206"/>
    </location>
</feature>
<dbReference type="PROSITE" id="PS51186">
    <property type="entry name" value="GNAT"/>
    <property type="match status" value="1"/>
</dbReference>
<feature type="region of interest" description="Disordered" evidence="11">
    <location>
        <begin position="1"/>
        <end position="25"/>
    </location>
</feature>
<dbReference type="InterPro" id="IPR016181">
    <property type="entry name" value="Acyl_CoA_acyltransferase"/>
</dbReference>
<evidence type="ECO:0000313" key="14">
    <source>
        <dbReference type="Proteomes" id="UP001341840"/>
    </source>
</evidence>